<dbReference type="EMBL" id="UINC01000100">
    <property type="protein sequence ID" value="SUZ49064.1"/>
    <property type="molecule type" value="Genomic_DNA"/>
</dbReference>
<accession>A0A381N4R4</accession>
<evidence type="ECO:0000313" key="2">
    <source>
        <dbReference type="EMBL" id="SUZ49064.1"/>
    </source>
</evidence>
<sequence length="24" mass="2831">MTRKIDATPDYSSNLRPRRPSKKI</sequence>
<organism evidence="2">
    <name type="scientific">marine metagenome</name>
    <dbReference type="NCBI Taxonomy" id="408172"/>
    <lineage>
        <taxon>unclassified sequences</taxon>
        <taxon>metagenomes</taxon>
        <taxon>ecological metagenomes</taxon>
    </lineage>
</organism>
<name>A0A381N4R4_9ZZZZ</name>
<dbReference type="AlphaFoldDB" id="A0A381N4R4"/>
<protein>
    <submittedName>
        <fullName evidence="2">Uncharacterized protein</fullName>
    </submittedName>
</protein>
<reference evidence="2" key="1">
    <citation type="submission" date="2018-05" db="EMBL/GenBank/DDBJ databases">
        <authorList>
            <person name="Lanie J.A."/>
            <person name="Ng W.-L."/>
            <person name="Kazmierczak K.M."/>
            <person name="Andrzejewski T.M."/>
            <person name="Davidsen T.M."/>
            <person name="Wayne K.J."/>
            <person name="Tettelin H."/>
            <person name="Glass J.I."/>
            <person name="Rusch D."/>
            <person name="Podicherti R."/>
            <person name="Tsui H.-C.T."/>
            <person name="Winkler M.E."/>
        </authorList>
    </citation>
    <scope>NUCLEOTIDE SEQUENCE</scope>
</reference>
<evidence type="ECO:0000256" key="1">
    <source>
        <dbReference type="SAM" id="MobiDB-lite"/>
    </source>
</evidence>
<feature type="region of interest" description="Disordered" evidence="1">
    <location>
        <begin position="1"/>
        <end position="24"/>
    </location>
</feature>
<gene>
    <name evidence="2" type="ORF">METZ01_LOCUS1918</name>
</gene>
<proteinExistence type="predicted"/>